<organism evidence="2 3">
    <name type="scientific">Vibrio sagamiensis NBRC 104589</name>
    <dbReference type="NCBI Taxonomy" id="1219064"/>
    <lineage>
        <taxon>Bacteria</taxon>
        <taxon>Pseudomonadati</taxon>
        <taxon>Pseudomonadota</taxon>
        <taxon>Gammaproteobacteria</taxon>
        <taxon>Vibrionales</taxon>
        <taxon>Vibrionaceae</taxon>
        <taxon>Vibrio</taxon>
    </lineage>
</organism>
<keyword evidence="3" id="KW-1185">Reference proteome</keyword>
<dbReference type="PANTHER" id="PTHR38690:SF1">
    <property type="entry name" value="PROTEASE"/>
    <property type="match status" value="1"/>
</dbReference>
<accession>A0A511QFH7</accession>
<dbReference type="NCBIfam" id="TIGR02099">
    <property type="entry name" value="YhdP family protein"/>
    <property type="match status" value="1"/>
</dbReference>
<sequence>MVLLALFATALRVALPHLNSFQNEIVAWVKQDTGFDFSVNHMIGTWRNSHPSLELQGLKANLPQEQPVGFTVDKIAIEFDLIRSILQLNPVISDLNINGLTLDVRSLELFSKAKNVSQTDPQTNSESSSQQHALLAKLDALLLHQLQDFTINQSQIWYRSISQETRRLDIEQLHWRNRGQSHQVEGSVSIIEPSLNSLLVNANFKDYGSLRDISGDIFVSVQNVSIGPWLTQYMQEESGIKSGEVSLNSWLTLERGHPADAYVEVQPSKLIWEEKGCHELSIQSGIFKLSPHQDGWKAQANSLQVSTDDVAWPNLDITLNAQPLGWLLNISQLDIATLKPLAKLAPSSEFSTDTLEHLSPKGRLEDVRISIKKGLDSLLYSAKLSDFSLSQWKAIPNFNQVNVTLSGDLKQARMKLTVMDDIFSFGEWLQAPLDIKQSEIDLVWQQDDNGWRIWSDKTTMATRDIQVLGAFMLDFPKGQSPFLSLYAEADLYNAGEVWRYLPLPALGQNLTNYLSTAIQGGKVDTAKLLWYGELERFPYKANDGIFQAWLGLENATFSFDTSWPSITDLQLDLHFQNESMYLESNAAKLKGIKAQKITGSIDSLATSGGIFIEATAQAPASEVRDYMMATPLVDSVGAALTALKISGSVSSSFKLTVPFDSNNEVRAWGYADLNSSRVKINAPPMTLENTTGRIQFDNDVVTGKGIKASLLSQPLVLNFDGAAQHKGYQVAIQSHGEWQVEPLKSYLGEQWLEPLSGKAPWQMSIDLQLGDIDFNYQVDLIAQLDRLASQYPYPLTKPTGTAGQAKLKASGDQASITAQLQLPEAKYQAEIDISHEAPVLNATNLVIGQGGFKVNPMTGHSVSVNLDKLDFNKWQPFLQDITSVTKAEKVDVKAEPSPLIIPLPTQFSMDVDVLRLGEIELNDIALDARNQNNIWQVAVDSQETKGKASYDLPNHSLSVALEQLHLYIPSFDDKKIKRNSLLVREDLSAPLISKFERKFYQEMPNLTLSVEDFWLQGYKVGQVNIALARQADRLEWQQMSFASGQSHVDIKGWWQLSETQSHSYFNLAFKGENNSDLMERFGITSGIQQAPFEIKAKVDWDGAPWSMKTQTLQGEVTTEFGKGVISQVSGAARLLGLFSLDSIIRKMQLDFTDVFDKGLAFNSIKGSGKIQEGVFVTNDIEMDALAGEMTIRGIADMNTRLVDAEVSFIPDITSGIPMLTAFAVAPQTALYVLAISTVISPVVEVFTQVNYSVEGPLDSPTVKEISRSKGQYTLPEQLRENAK</sequence>
<evidence type="ECO:0000259" key="1">
    <source>
        <dbReference type="Pfam" id="PF13116"/>
    </source>
</evidence>
<dbReference type="EMBL" id="BJXJ01000018">
    <property type="protein sequence ID" value="GEM75957.1"/>
    <property type="molecule type" value="Genomic_DNA"/>
</dbReference>
<gene>
    <name evidence="2" type="ORF">VSA01S_20690</name>
</gene>
<dbReference type="InterPro" id="IPR025263">
    <property type="entry name" value="YhdP_central"/>
</dbReference>
<comment type="caution">
    <text evidence="2">The sequence shown here is derived from an EMBL/GenBank/DDBJ whole genome shotgun (WGS) entry which is preliminary data.</text>
</comment>
<dbReference type="Proteomes" id="UP000321922">
    <property type="component" value="Unassembled WGS sequence"/>
</dbReference>
<reference evidence="2 3" key="1">
    <citation type="submission" date="2019-07" db="EMBL/GenBank/DDBJ databases">
        <title>Whole genome shotgun sequence of Vibrio sagamiensis NBRC 104589.</title>
        <authorList>
            <person name="Hosoyama A."/>
            <person name="Uohara A."/>
            <person name="Ohji S."/>
            <person name="Ichikawa N."/>
        </authorList>
    </citation>
    <scope>NUCLEOTIDE SEQUENCE [LARGE SCALE GENOMIC DNA]</scope>
    <source>
        <strain evidence="2 3">NBRC 104589</strain>
    </source>
</reference>
<name>A0A511QFH7_9VIBR</name>
<evidence type="ECO:0000313" key="3">
    <source>
        <dbReference type="Proteomes" id="UP000321922"/>
    </source>
</evidence>
<dbReference type="Pfam" id="PF13116">
    <property type="entry name" value="YhdP"/>
    <property type="match status" value="1"/>
</dbReference>
<dbReference type="PANTHER" id="PTHR38690">
    <property type="entry name" value="PROTEASE-RELATED"/>
    <property type="match status" value="1"/>
</dbReference>
<evidence type="ECO:0000313" key="2">
    <source>
        <dbReference type="EMBL" id="GEM75957.1"/>
    </source>
</evidence>
<feature type="domain" description="YhdP central" evidence="1">
    <location>
        <begin position="2"/>
        <end position="1262"/>
    </location>
</feature>
<dbReference type="InterPro" id="IPR011836">
    <property type="entry name" value="YhdP"/>
</dbReference>
<proteinExistence type="predicted"/>
<protein>
    <submittedName>
        <fullName evidence="2">DUF3971 domain-containing protein</fullName>
    </submittedName>
</protein>